<proteinExistence type="predicted"/>
<dbReference type="PANTHER" id="PTHR10783">
    <property type="entry name" value="XENOTROPIC AND POLYTROPIC RETROVIRUS RECEPTOR 1-RELATED"/>
    <property type="match status" value="1"/>
</dbReference>
<gene>
    <name evidence="3" type="ORF">EDB92DRAFT_1099765</name>
</gene>
<accession>A0AAD4LGL7</accession>
<dbReference type="GO" id="GO:0005886">
    <property type="term" value="C:plasma membrane"/>
    <property type="evidence" value="ECO:0007669"/>
    <property type="project" value="TreeGrafter"/>
</dbReference>
<dbReference type="GO" id="GO:0016036">
    <property type="term" value="P:cellular response to phosphate starvation"/>
    <property type="evidence" value="ECO:0007669"/>
    <property type="project" value="TreeGrafter"/>
</dbReference>
<dbReference type="Pfam" id="PF03105">
    <property type="entry name" value="SPX"/>
    <property type="match status" value="1"/>
</dbReference>
<dbReference type="AlphaFoldDB" id="A0AAD4LGL7"/>
<evidence type="ECO:0000313" key="4">
    <source>
        <dbReference type="Proteomes" id="UP001201163"/>
    </source>
</evidence>
<dbReference type="GO" id="GO:0006817">
    <property type="term" value="P:phosphate ion transport"/>
    <property type="evidence" value="ECO:0007669"/>
    <property type="project" value="TreeGrafter"/>
</dbReference>
<dbReference type="GO" id="GO:0005794">
    <property type="term" value="C:Golgi apparatus"/>
    <property type="evidence" value="ECO:0007669"/>
    <property type="project" value="TreeGrafter"/>
</dbReference>
<dbReference type="PANTHER" id="PTHR10783:SF103">
    <property type="entry name" value="SOLUTE CARRIER FAMILY 53 MEMBER 1"/>
    <property type="match status" value="1"/>
</dbReference>
<dbReference type="EMBL" id="JAKELL010000045">
    <property type="protein sequence ID" value="KAH8987851.1"/>
    <property type="molecule type" value="Genomic_DNA"/>
</dbReference>
<dbReference type="CDD" id="cd14475">
    <property type="entry name" value="SPX_SYG1_like"/>
    <property type="match status" value="1"/>
</dbReference>
<feature type="region of interest" description="Disordered" evidence="1">
    <location>
        <begin position="125"/>
        <end position="144"/>
    </location>
</feature>
<dbReference type="Proteomes" id="UP001201163">
    <property type="component" value="Unassembled WGS sequence"/>
</dbReference>
<comment type="caution">
    <text evidence="3">The sequence shown here is derived from an EMBL/GenBank/DDBJ whole genome shotgun (WGS) entry which is preliminary data.</text>
</comment>
<protein>
    <submittedName>
        <fullName evidence="3">SPX domain-containing protein</fullName>
    </submittedName>
</protein>
<feature type="region of interest" description="Disordered" evidence="1">
    <location>
        <begin position="1"/>
        <end position="24"/>
    </location>
</feature>
<feature type="domain" description="SPX" evidence="2">
    <location>
        <begin position="76"/>
        <end position="434"/>
    </location>
</feature>
<feature type="compositionally biased region" description="Basic and acidic residues" evidence="1">
    <location>
        <begin position="335"/>
        <end position="346"/>
    </location>
</feature>
<feature type="compositionally biased region" description="Basic and acidic residues" evidence="1">
    <location>
        <begin position="158"/>
        <end position="186"/>
    </location>
</feature>
<reference evidence="3" key="1">
    <citation type="submission" date="2022-01" db="EMBL/GenBank/DDBJ databases">
        <title>Comparative genomics reveals a dynamic genome evolution in the ectomycorrhizal milk-cap (Lactarius) mushrooms.</title>
        <authorList>
            <consortium name="DOE Joint Genome Institute"/>
            <person name="Lebreton A."/>
            <person name="Tang N."/>
            <person name="Kuo A."/>
            <person name="LaButti K."/>
            <person name="Drula E."/>
            <person name="Barry K."/>
            <person name="Clum A."/>
            <person name="Lipzen A."/>
            <person name="Mousain D."/>
            <person name="Ng V."/>
            <person name="Wang R."/>
            <person name="Wang X."/>
            <person name="Dai Y."/>
            <person name="Henrissat B."/>
            <person name="Grigoriev I.V."/>
            <person name="Guerin-Laguette A."/>
            <person name="Yu F."/>
            <person name="Martin F.M."/>
        </authorList>
    </citation>
    <scope>NUCLEOTIDE SEQUENCE</scope>
    <source>
        <strain evidence="3">QP</strain>
    </source>
</reference>
<sequence length="519" mass="58858">MCEASPVTSARDDPGRTSRGWPSDGHYRSFKVPLNKIVSPHWHTTHPRISLPRPIRYQSLGATEWLFAPGLDELSMKFARYLDNAQAPEWKRAYIDYRGLKKRIMALKSVQQGGNELRLDRTVSFDSDQDTLPGGSGTSKWTDSIDYRGNFGGGRAADAQDGRQKQKMDARGTRIELQELKMREGDPTNTTSASHDNPPKQYPGVMILEFIPLPWKGGQPSASQRGSQLLEKLRRRSSRYSVPVHPLTLGLLLRRMSPVQLAFIDKLDSELSKVESFFVKRVAEARERSLRLKEQLGELKDHRRLFHDAYPGAHHNTPLPFLPAHRSNASRGKKHEPQWSRDTSDFQTNERVRARNQKADAAHEFRLQRQPSTAKLPPEDYISARKKLKRAVAEHYSGLEVLNNYRILNLTGFRKALKKFEKVTGVPLQDVYMKEKVDLCSFASDQTVQALLKEAEDQFTTRFAQGDRKRALTSLRTAHSQNTHHLSTFRTGIALGLAFPALVDGIVHSTSSTFLHTGY</sequence>
<keyword evidence="4" id="KW-1185">Reference proteome</keyword>
<name>A0AAD4LGL7_9AGAM</name>
<dbReference type="PROSITE" id="PS51382">
    <property type="entry name" value="SPX"/>
    <property type="match status" value="1"/>
</dbReference>
<evidence type="ECO:0000259" key="2">
    <source>
        <dbReference type="PROSITE" id="PS51382"/>
    </source>
</evidence>
<feature type="region of interest" description="Disordered" evidence="1">
    <location>
        <begin position="327"/>
        <end position="346"/>
    </location>
</feature>
<dbReference type="GO" id="GO:0000822">
    <property type="term" value="F:inositol hexakisphosphate binding"/>
    <property type="evidence" value="ECO:0007669"/>
    <property type="project" value="TreeGrafter"/>
</dbReference>
<feature type="region of interest" description="Disordered" evidence="1">
    <location>
        <begin position="152"/>
        <end position="201"/>
    </location>
</feature>
<organism evidence="3 4">
    <name type="scientific">Lactarius akahatsu</name>
    <dbReference type="NCBI Taxonomy" id="416441"/>
    <lineage>
        <taxon>Eukaryota</taxon>
        <taxon>Fungi</taxon>
        <taxon>Dikarya</taxon>
        <taxon>Basidiomycota</taxon>
        <taxon>Agaricomycotina</taxon>
        <taxon>Agaricomycetes</taxon>
        <taxon>Russulales</taxon>
        <taxon>Russulaceae</taxon>
        <taxon>Lactarius</taxon>
    </lineage>
</organism>
<evidence type="ECO:0000256" key="1">
    <source>
        <dbReference type="SAM" id="MobiDB-lite"/>
    </source>
</evidence>
<dbReference type="InterPro" id="IPR004331">
    <property type="entry name" value="SPX_dom"/>
</dbReference>
<evidence type="ECO:0000313" key="3">
    <source>
        <dbReference type="EMBL" id="KAH8987851.1"/>
    </source>
</evidence>